<protein>
    <recommendedName>
        <fullName evidence="4">MobA-like NTP transferase domain-containing protein</fullName>
    </recommendedName>
</protein>
<comment type="caution">
    <text evidence="5">The sequence shown here is derived from an EMBL/GenBank/DDBJ whole genome shotgun (WGS) entry which is preliminary data.</text>
</comment>
<evidence type="ECO:0000256" key="1">
    <source>
        <dbReference type="ARBA" id="ARBA00022679"/>
    </source>
</evidence>
<evidence type="ECO:0000256" key="2">
    <source>
        <dbReference type="ARBA" id="ARBA00022695"/>
    </source>
</evidence>
<dbReference type="GO" id="GO:0016779">
    <property type="term" value="F:nucleotidyltransferase activity"/>
    <property type="evidence" value="ECO:0007669"/>
    <property type="project" value="UniProtKB-KW"/>
</dbReference>
<keyword evidence="6" id="KW-1185">Reference proteome</keyword>
<dbReference type="PANTHER" id="PTHR43584">
    <property type="entry name" value="NUCLEOTIDYL TRANSFERASE"/>
    <property type="match status" value="1"/>
</dbReference>
<feature type="domain" description="MobA-like NTP transferase" evidence="4">
    <location>
        <begin position="3"/>
        <end position="117"/>
    </location>
</feature>
<dbReference type="SUPFAM" id="SSF53448">
    <property type="entry name" value="Nucleotide-diphospho-sugar transferases"/>
    <property type="match status" value="1"/>
</dbReference>
<dbReference type="Pfam" id="PF12804">
    <property type="entry name" value="NTP_transf_3"/>
    <property type="match status" value="1"/>
</dbReference>
<dbReference type="AlphaFoldDB" id="A0A0N1EMY5"/>
<dbReference type="EMBL" id="LHPH01000007">
    <property type="protein sequence ID" value="KPH63897.1"/>
    <property type="molecule type" value="Genomic_DNA"/>
</dbReference>
<dbReference type="PANTHER" id="PTHR43584:SF8">
    <property type="entry name" value="N-ACETYLMURAMATE ALPHA-1-PHOSPHATE URIDYLYLTRANSFERASE"/>
    <property type="match status" value="1"/>
</dbReference>
<dbReference type="PATRIC" id="fig|187330.3.peg.3699"/>
<dbReference type="CDD" id="cd02523">
    <property type="entry name" value="PC_cytidylyltransferase"/>
    <property type="match status" value="1"/>
</dbReference>
<dbReference type="InterPro" id="IPR025877">
    <property type="entry name" value="MobA-like_NTP_Trfase"/>
</dbReference>
<evidence type="ECO:0000313" key="5">
    <source>
        <dbReference type="EMBL" id="KPH63897.1"/>
    </source>
</evidence>
<dbReference type="RefSeq" id="WP_054203337.1">
    <property type="nucleotide sequence ID" value="NZ_LHPH01000007.1"/>
</dbReference>
<sequence>MKAIILAAGTGSRLEHLTTDKPKCLVELWHEPLLKRQLRQLNSLGIKDTLVITGFKSEAILEYTNNIVINTEYDSSNMVFSLAKSIDWIKKHADEEFIVLYADIAYHTDTLKELIKHKSSFPLTVLGNLKWQELWEMRMENPYDDAESFIYNDQLTLTNIGNKLTSQSQAMAQFMGMFKVEATVLIEQLQLFINESHDFSVKNMYMTSLLQKLANQYFVDVLLIDGRWIELDTLADYTLYSTQNRLFFGLD</sequence>
<dbReference type="Gene3D" id="3.90.550.10">
    <property type="entry name" value="Spore Coat Polysaccharide Biosynthesis Protein SpsA, Chain A"/>
    <property type="match status" value="1"/>
</dbReference>
<evidence type="ECO:0000256" key="3">
    <source>
        <dbReference type="ARBA" id="ARBA00022842"/>
    </source>
</evidence>
<evidence type="ECO:0000259" key="4">
    <source>
        <dbReference type="Pfam" id="PF12804"/>
    </source>
</evidence>
<organism evidence="5 6">
    <name type="scientific">Pseudoalteromonas porphyrae</name>
    <dbReference type="NCBI Taxonomy" id="187330"/>
    <lineage>
        <taxon>Bacteria</taxon>
        <taxon>Pseudomonadati</taxon>
        <taxon>Pseudomonadota</taxon>
        <taxon>Gammaproteobacteria</taxon>
        <taxon>Alteromonadales</taxon>
        <taxon>Pseudoalteromonadaceae</taxon>
        <taxon>Pseudoalteromonas</taxon>
    </lineage>
</organism>
<evidence type="ECO:0000313" key="6">
    <source>
        <dbReference type="Proteomes" id="UP000037848"/>
    </source>
</evidence>
<name>A0A0N1EMY5_9GAMM</name>
<dbReference type="STRING" id="187330.AMS58_01985"/>
<dbReference type="OrthoDB" id="9788272at2"/>
<dbReference type="Proteomes" id="UP000037848">
    <property type="component" value="Unassembled WGS sequence"/>
</dbReference>
<keyword evidence="1" id="KW-0808">Transferase</keyword>
<proteinExistence type="predicted"/>
<keyword evidence="2" id="KW-0548">Nucleotidyltransferase</keyword>
<keyword evidence="3" id="KW-0460">Magnesium</keyword>
<gene>
    <name evidence="5" type="ORF">ADS77_08295</name>
</gene>
<dbReference type="InterPro" id="IPR029044">
    <property type="entry name" value="Nucleotide-diphossugar_trans"/>
</dbReference>
<dbReference type="InterPro" id="IPR050065">
    <property type="entry name" value="GlmU-like"/>
</dbReference>
<reference evidence="5 6" key="1">
    <citation type="submission" date="2015-08" db="EMBL/GenBank/DDBJ databases">
        <title>Draft Genome Sequence of Pseudoalteromonas porphyrae UCD-SED14.</title>
        <authorList>
            <person name="Coil D.A."/>
            <person name="Jospin G."/>
            <person name="Lee R.D."/>
            <person name="Eisen J.A."/>
        </authorList>
    </citation>
    <scope>NUCLEOTIDE SEQUENCE [LARGE SCALE GENOMIC DNA]</scope>
    <source>
        <strain evidence="5 6">UCD-SED14</strain>
    </source>
</reference>
<accession>A0A0N1EMY5</accession>